<dbReference type="RefSeq" id="XP_022466335.1">
    <property type="nucleotide sequence ID" value="XM_022609994.1"/>
</dbReference>
<dbReference type="Pfam" id="PF01521">
    <property type="entry name" value="Fe-S_biosyn"/>
    <property type="match status" value="1"/>
</dbReference>
<feature type="region of interest" description="Disordered" evidence="4">
    <location>
        <begin position="1"/>
        <end position="64"/>
    </location>
</feature>
<dbReference type="STRING" id="1071383.J7RB37"/>
<sequence>MIRRSTMLMDPAGSASLTSSSSSSSRPAPQSTPQFKFIIPQMTPPKAPPKFKWSSHSLPSKEAWKRQAVLQKAKDAEMEKKRIEAQQLIKDAQTTTSSGAAASTQKKKRRTLRPRKAVISLSPKAIAHLKALLDEPEPRMIRVSTRNRGCSGTTYDLQYVTKPEKFDEVVEQDGIKIVIDSRALFSVVGSEMDWIDDKLNTKFVFKNPNSKGTCGCGESFMV</sequence>
<dbReference type="AlphaFoldDB" id="J7RB37"/>
<feature type="region of interest" description="Disordered" evidence="4">
    <location>
        <begin position="89"/>
        <end position="113"/>
    </location>
</feature>
<dbReference type="eggNOG" id="KOG1120">
    <property type="taxonomic scope" value="Eukaryota"/>
</dbReference>
<dbReference type="InterPro" id="IPR035903">
    <property type="entry name" value="HesB-like_dom_sf"/>
</dbReference>
<dbReference type="PROSITE" id="PS01152">
    <property type="entry name" value="HESB"/>
    <property type="match status" value="1"/>
</dbReference>
<dbReference type="InterPro" id="IPR000361">
    <property type="entry name" value="ATAP_core_dom"/>
</dbReference>
<gene>
    <name evidence="6" type="primary">KNAG0I03060</name>
    <name evidence="6" type="ordered locus">KNAG_0I03060</name>
</gene>
<evidence type="ECO:0000313" key="6">
    <source>
        <dbReference type="EMBL" id="CCK72090.1"/>
    </source>
</evidence>
<dbReference type="SUPFAM" id="SSF89360">
    <property type="entry name" value="HesB-like domain"/>
    <property type="match status" value="1"/>
</dbReference>
<dbReference type="InterPro" id="IPR016092">
    <property type="entry name" value="ATAP"/>
</dbReference>
<name>J7RB37_HUIN7</name>
<feature type="compositionally biased region" description="Low complexity" evidence="4">
    <location>
        <begin position="11"/>
        <end position="31"/>
    </location>
</feature>
<dbReference type="HOGENOM" id="CLU_069054_0_1_1"/>
<dbReference type="GO" id="GO:0044572">
    <property type="term" value="P:[4Fe-4S] cluster assembly"/>
    <property type="evidence" value="ECO:0007669"/>
    <property type="project" value="EnsemblFungi"/>
</dbReference>
<dbReference type="InterPro" id="IPR017870">
    <property type="entry name" value="FeS_cluster_insertion_CS"/>
</dbReference>
<protein>
    <recommendedName>
        <fullName evidence="3">Iron-sulfur assembly protein 1</fullName>
    </recommendedName>
</protein>
<dbReference type="Gene3D" id="2.60.300.12">
    <property type="entry name" value="HesB-like domain"/>
    <property type="match status" value="1"/>
</dbReference>
<dbReference type="OMA" id="QYITEPG"/>
<reference evidence="7" key="2">
    <citation type="submission" date="2012-08" db="EMBL/GenBank/DDBJ databases">
        <title>Genome sequence of Kazachstania naganishii.</title>
        <authorList>
            <person name="Gordon J.L."/>
            <person name="Armisen D."/>
            <person name="Proux-Wera E."/>
            <person name="OhEigeartaigh S.S."/>
            <person name="Byrne K.P."/>
            <person name="Wolfe K.H."/>
        </authorList>
    </citation>
    <scope>NUCLEOTIDE SEQUENCE [LARGE SCALE GENOMIC DNA]</scope>
    <source>
        <strain evidence="7">ATCC MYA-139 / BCRC 22969 / CBS 8797 / CCRC 22969 / KCTC 17520 / NBRC 10181 / NCYC 3082</strain>
    </source>
</reference>
<dbReference type="GO" id="GO:0009102">
    <property type="term" value="P:biotin biosynthetic process"/>
    <property type="evidence" value="ECO:0007669"/>
    <property type="project" value="EnsemblFungi"/>
</dbReference>
<dbReference type="GO" id="GO:0051604">
    <property type="term" value="P:protein maturation"/>
    <property type="evidence" value="ECO:0007669"/>
    <property type="project" value="EnsemblFungi"/>
</dbReference>
<evidence type="ECO:0000259" key="5">
    <source>
        <dbReference type="Pfam" id="PF01521"/>
    </source>
</evidence>
<dbReference type="GeneID" id="34527833"/>
<comment type="function">
    <text evidence="2">Involved in the assembly of mitochondrial and cytoplasmic iron-sulfur proteins. Probably involved in the binding of an intermediate of Fe/S cluster assembly.</text>
</comment>
<evidence type="ECO:0000256" key="2">
    <source>
        <dbReference type="ARBA" id="ARBA00054873"/>
    </source>
</evidence>
<dbReference type="Proteomes" id="UP000006310">
    <property type="component" value="Chromosome 9"/>
</dbReference>
<dbReference type="NCBIfam" id="TIGR00049">
    <property type="entry name" value="iron-sulfur cluster assembly accessory protein"/>
    <property type="match status" value="1"/>
</dbReference>
<dbReference type="FunFam" id="2.60.300.12:FF:000001">
    <property type="entry name" value="Iron-binding protein IscA"/>
    <property type="match status" value="1"/>
</dbReference>
<dbReference type="PANTHER" id="PTHR10072:SF41">
    <property type="entry name" value="IRON-SULFUR CLUSTER ASSEMBLY 1 HOMOLOG, MITOCHONDRIAL"/>
    <property type="match status" value="1"/>
</dbReference>
<dbReference type="OrthoDB" id="333486at2759"/>
<feature type="compositionally biased region" description="Low complexity" evidence="4">
    <location>
        <begin position="92"/>
        <end position="104"/>
    </location>
</feature>
<dbReference type="GO" id="GO:0051537">
    <property type="term" value="F:2 iron, 2 sulfur cluster binding"/>
    <property type="evidence" value="ECO:0007669"/>
    <property type="project" value="TreeGrafter"/>
</dbReference>
<dbReference type="KEGG" id="kng:KNAG_0I03060"/>
<reference evidence="6 7" key="1">
    <citation type="journal article" date="2011" name="Proc. Natl. Acad. Sci. U.S.A.">
        <title>Evolutionary erosion of yeast sex chromosomes by mating-type switching accidents.</title>
        <authorList>
            <person name="Gordon J.L."/>
            <person name="Armisen D."/>
            <person name="Proux-Wera E."/>
            <person name="Oheigeartaigh S.S."/>
            <person name="Byrne K.P."/>
            <person name="Wolfe K.H."/>
        </authorList>
    </citation>
    <scope>NUCLEOTIDE SEQUENCE [LARGE SCALE GENOMIC DNA]</scope>
    <source>
        <strain evidence="7">ATCC MYA-139 / BCRC 22969 / CBS 8797 / CCRC 22969 / KCTC 17520 / NBRC 10181 / NCYC 3082</strain>
    </source>
</reference>
<organism evidence="6 7">
    <name type="scientific">Huiozyma naganishii (strain ATCC MYA-139 / BCRC 22969 / CBS 8797 / KCTC 17520 / NBRC 10181 / NCYC 3082 / Yp74L-3)</name>
    <name type="common">Yeast</name>
    <name type="synonym">Kazachstania naganishii</name>
    <dbReference type="NCBI Taxonomy" id="1071383"/>
    <lineage>
        <taxon>Eukaryota</taxon>
        <taxon>Fungi</taxon>
        <taxon>Dikarya</taxon>
        <taxon>Ascomycota</taxon>
        <taxon>Saccharomycotina</taxon>
        <taxon>Saccharomycetes</taxon>
        <taxon>Saccharomycetales</taxon>
        <taxon>Saccharomycetaceae</taxon>
        <taxon>Huiozyma</taxon>
    </lineage>
</organism>
<evidence type="ECO:0000256" key="1">
    <source>
        <dbReference type="ARBA" id="ARBA00006718"/>
    </source>
</evidence>
<evidence type="ECO:0000256" key="3">
    <source>
        <dbReference type="ARBA" id="ARBA00071673"/>
    </source>
</evidence>
<keyword evidence="7" id="KW-1185">Reference proteome</keyword>
<dbReference type="InterPro" id="IPR050322">
    <property type="entry name" value="Fe-S_cluster_asmbl/transfer"/>
</dbReference>
<feature type="domain" description="Core" evidence="5">
    <location>
        <begin position="119"/>
        <end position="218"/>
    </location>
</feature>
<evidence type="ECO:0000256" key="4">
    <source>
        <dbReference type="SAM" id="MobiDB-lite"/>
    </source>
</evidence>
<proteinExistence type="inferred from homology"/>
<evidence type="ECO:0000313" key="7">
    <source>
        <dbReference type="Proteomes" id="UP000006310"/>
    </source>
</evidence>
<accession>J7RB37</accession>
<dbReference type="PANTHER" id="PTHR10072">
    <property type="entry name" value="IRON-SULFUR CLUSTER ASSEMBLY PROTEIN"/>
    <property type="match status" value="1"/>
</dbReference>
<dbReference type="GO" id="GO:0005759">
    <property type="term" value="C:mitochondrial matrix"/>
    <property type="evidence" value="ECO:0007669"/>
    <property type="project" value="EnsemblFungi"/>
</dbReference>
<comment type="similarity">
    <text evidence="1">Belongs to the HesB/IscA family.</text>
</comment>
<dbReference type="EMBL" id="HE978322">
    <property type="protein sequence ID" value="CCK72090.1"/>
    <property type="molecule type" value="Genomic_DNA"/>
</dbReference>
<dbReference type="GO" id="GO:0005506">
    <property type="term" value="F:iron ion binding"/>
    <property type="evidence" value="ECO:0007669"/>
    <property type="project" value="EnsemblFungi"/>
</dbReference>